<proteinExistence type="predicted"/>
<gene>
    <name evidence="2" type="ORF">IQ251_04920</name>
</gene>
<accession>A0A929B9U5</accession>
<dbReference type="Gene3D" id="3.30.470.20">
    <property type="entry name" value="ATP-grasp fold, B domain"/>
    <property type="match status" value="1"/>
</dbReference>
<keyword evidence="3" id="KW-1185">Reference proteome</keyword>
<reference evidence="2" key="1">
    <citation type="submission" date="2020-10" db="EMBL/GenBank/DDBJ databases">
        <title>Diversity and distribution of actinomycetes associated with coral in the coast of Hainan.</title>
        <authorList>
            <person name="Li F."/>
        </authorList>
    </citation>
    <scope>NUCLEOTIDE SEQUENCE</scope>
    <source>
        <strain evidence="2">HNM0983</strain>
    </source>
</reference>
<comment type="caution">
    <text evidence="2">The sequence shown here is derived from an EMBL/GenBank/DDBJ whole genome shotgun (WGS) entry which is preliminary data.</text>
</comment>
<feature type="region of interest" description="Disordered" evidence="1">
    <location>
        <begin position="1"/>
        <end position="31"/>
    </location>
</feature>
<evidence type="ECO:0000313" key="3">
    <source>
        <dbReference type="Proteomes" id="UP000598360"/>
    </source>
</evidence>
<sequence length="83" mass="8555">MAFQCSATPGMRSASSMLRNTARPASPGRSSWTASFAEVGSRVSDLALALGTDLESWEINPLRVSGATVEALDAVVTGTPGAR</sequence>
<protein>
    <submittedName>
        <fullName evidence="2">Uncharacterized protein</fullName>
    </submittedName>
</protein>
<dbReference type="EMBL" id="JADEYC010000007">
    <property type="protein sequence ID" value="MBE9373788.1"/>
    <property type="molecule type" value="Genomic_DNA"/>
</dbReference>
<evidence type="ECO:0000256" key="1">
    <source>
        <dbReference type="SAM" id="MobiDB-lite"/>
    </source>
</evidence>
<organism evidence="2 3">
    <name type="scientific">Saccharopolyspora montiporae</name>
    <dbReference type="NCBI Taxonomy" id="2781240"/>
    <lineage>
        <taxon>Bacteria</taxon>
        <taxon>Bacillati</taxon>
        <taxon>Actinomycetota</taxon>
        <taxon>Actinomycetes</taxon>
        <taxon>Pseudonocardiales</taxon>
        <taxon>Pseudonocardiaceae</taxon>
        <taxon>Saccharopolyspora</taxon>
    </lineage>
</organism>
<dbReference type="Proteomes" id="UP000598360">
    <property type="component" value="Unassembled WGS sequence"/>
</dbReference>
<name>A0A929B9U5_9PSEU</name>
<dbReference type="AlphaFoldDB" id="A0A929B9U5"/>
<dbReference type="RefSeq" id="WP_193927221.1">
    <property type="nucleotide sequence ID" value="NZ_JADEYC010000007.1"/>
</dbReference>
<evidence type="ECO:0000313" key="2">
    <source>
        <dbReference type="EMBL" id="MBE9373788.1"/>
    </source>
</evidence>